<protein>
    <recommendedName>
        <fullName evidence="17">Probable peptidoglycan glycosyltransferase FtsW</fullName>
        <ecNumber evidence="19">2.4.99.28</ecNumber>
    </recommendedName>
    <alternativeName>
        <fullName evidence="18">Cell division protein FtsW</fullName>
    </alternativeName>
    <alternativeName>
        <fullName evidence="15">Cell wall polymerase</fullName>
    </alternativeName>
    <alternativeName>
        <fullName evidence="14">Peptidoglycan polymerase</fullName>
    </alternativeName>
</protein>
<dbReference type="Pfam" id="PF01098">
    <property type="entry name" value="FTSW_RODA_SPOVE"/>
    <property type="match status" value="1"/>
</dbReference>
<evidence type="ECO:0000256" key="17">
    <source>
        <dbReference type="ARBA" id="ARBA00041185"/>
    </source>
</evidence>
<dbReference type="EMBL" id="MHWP01000017">
    <property type="protein sequence ID" value="OHB10322.1"/>
    <property type="molecule type" value="Genomic_DNA"/>
</dbReference>
<dbReference type="NCBIfam" id="TIGR02614">
    <property type="entry name" value="ftsW"/>
    <property type="match status" value="1"/>
</dbReference>
<feature type="transmembrane region" description="Helical" evidence="21">
    <location>
        <begin position="140"/>
        <end position="160"/>
    </location>
</feature>
<dbReference type="GO" id="GO:0008360">
    <property type="term" value="P:regulation of cell shape"/>
    <property type="evidence" value="ECO:0007669"/>
    <property type="project" value="UniProtKB-KW"/>
</dbReference>
<dbReference type="GO" id="GO:0015648">
    <property type="term" value="F:lipid-linked peptidoglycan transporter activity"/>
    <property type="evidence" value="ECO:0007669"/>
    <property type="project" value="TreeGrafter"/>
</dbReference>
<dbReference type="GO" id="GO:0005886">
    <property type="term" value="C:plasma membrane"/>
    <property type="evidence" value="ECO:0007669"/>
    <property type="project" value="UniProtKB-SubCell"/>
</dbReference>
<accession>A0A1G2ULZ9</accession>
<keyword evidence="6" id="KW-0808">Transferase</keyword>
<dbReference type="GO" id="GO:0071555">
    <property type="term" value="P:cell wall organization"/>
    <property type="evidence" value="ECO:0007669"/>
    <property type="project" value="UniProtKB-KW"/>
</dbReference>
<dbReference type="InterPro" id="IPR001182">
    <property type="entry name" value="FtsW/RodA"/>
</dbReference>
<feature type="transmembrane region" description="Helical" evidence="21">
    <location>
        <begin position="302"/>
        <end position="327"/>
    </location>
</feature>
<evidence type="ECO:0000313" key="22">
    <source>
        <dbReference type="EMBL" id="OHB10322.1"/>
    </source>
</evidence>
<dbReference type="AlphaFoldDB" id="A0A1G2ULZ9"/>
<gene>
    <name evidence="22" type="ORF">A3H60_02595</name>
</gene>
<proteinExistence type="inferred from homology"/>
<evidence type="ECO:0000256" key="12">
    <source>
        <dbReference type="ARBA" id="ARBA00023306"/>
    </source>
</evidence>
<evidence type="ECO:0000256" key="5">
    <source>
        <dbReference type="ARBA" id="ARBA00022676"/>
    </source>
</evidence>
<comment type="subcellular location">
    <subcellularLocation>
        <location evidence="1">Cell membrane</location>
        <topology evidence="1">Multi-pass membrane protein</topology>
    </subcellularLocation>
</comment>
<evidence type="ECO:0000256" key="20">
    <source>
        <dbReference type="ARBA" id="ARBA00049902"/>
    </source>
</evidence>
<feature type="transmembrane region" description="Helical" evidence="21">
    <location>
        <begin position="273"/>
        <end position="290"/>
    </location>
</feature>
<feature type="transmembrane region" description="Helical" evidence="21">
    <location>
        <begin position="75"/>
        <end position="96"/>
    </location>
</feature>
<evidence type="ECO:0000256" key="3">
    <source>
        <dbReference type="ARBA" id="ARBA00022475"/>
    </source>
</evidence>
<evidence type="ECO:0000256" key="13">
    <source>
        <dbReference type="ARBA" id="ARBA00023316"/>
    </source>
</evidence>
<dbReference type="EC" id="2.4.99.28" evidence="19"/>
<keyword evidence="5" id="KW-0328">Glycosyltransferase</keyword>
<comment type="pathway">
    <text evidence="2">Cell wall biogenesis; peptidoglycan biosynthesis.</text>
</comment>
<keyword evidence="3" id="KW-1003">Cell membrane</keyword>
<dbReference type="PANTHER" id="PTHR30474:SF2">
    <property type="entry name" value="PEPTIDOGLYCAN GLYCOSYLTRANSFERASE FTSW-RELATED"/>
    <property type="match status" value="1"/>
</dbReference>
<evidence type="ECO:0000256" key="8">
    <source>
        <dbReference type="ARBA" id="ARBA00022960"/>
    </source>
</evidence>
<evidence type="ECO:0000256" key="10">
    <source>
        <dbReference type="ARBA" id="ARBA00022989"/>
    </source>
</evidence>
<feature type="transmembrane region" description="Helical" evidence="21">
    <location>
        <begin position="166"/>
        <end position="183"/>
    </location>
</feature>
<evidence type="ECO:0000256" key="6">
    <source>
        <dbReference type="ARBA" id="ARBA00022679"/>
    </source>
</evidence>
<reference evidence="22 23" key="1">
    <citation type="journal article" date="2016" name="Nat. Commun.">
        <title>Thousands of microbial genomes shed light on interconnected biogeochemical processes in an aquifer system.</title>
        <authorList>
            <person name="Anantharaman K."/>
            <person name="Brown C.T."/>
            <person name="Hug L.A."/>
            <person name="Sharon I."/>
            <person name="Castelle C.J."/>
            <person name="Probst A.J."/>
            <person name="Thomas B.C."/>
            <person name="Singh A."/>
            <person name="Wilkins M.J."/>
            <person name="Karaoz U."/>
            <person name="Brodie E.L."/>
            <person name="Williams K.H."/>
            <person name="Hubbard S.S."/>
            <person name="Banfield J.F."/>
        </authorList>
    </citation>
    <scope>NUCLEOTIDE SEQUENCE [LARGE SCALE GENOMIC DNA]</scope>
</reference>
<dbReference type="InterPro" id="IPR013437">
    <property type="entry name" value="FtsW"/>
</dbReference>
<evidence type="ECO:0000256" key="7">
    <source>
        <dbReference type="ARBA" id="ARBA00022692"/>
    </source>
</evidence>
<comment type="caution">
    <text evidence="22">The sequence shown here is derived from an EMBL/GenBank/DDBJ whole genome shotgun (WGS) entry which is preliminary data.</text>
</comment>
<dbReference type="Proteomes" id="UP000177202">
    <property type="component" value="Unassembled WGS sequence"/>
</dbReference>
<keyword evidence="7 21" id="KW-0812">Transmembrane</keyword>
<feature type="transmembrane region" description="Helical" evidence="21">
    <location>
        <begin position="339"/>
        <end position="360"/>
    </location>
</feature>
<evidence type="ECO:0000256" key="11">
    <source>
        <dbReference type="ARBA" id="ARBA00023136"/>
    </source>
</evidence>
<dbReference type="GO" id="GO:0051301">
    <property type="term" value="P:cell division"/>
    <property type="evidence" value="ECO:0007669"/>
    <property type="project" value="UniProtKB-KW"/>
</dbReference>
<keyword evidence="9" id="KW-0573">Peptidoglycan synthesis</keyword>
<dbReference type="GO" id="GO:0032153">
    <property type="term" value="C:cell division site"/>
    <property type="evidence" value="ECO:0007669"/>
    <property type="project" value="TreeGrafter"/>
</dbReference>
<dbReference type="GO" id="GO:0009252">
    <property type="term" value="P:peptidoglycan biosynthetic process"/>
    <property type="evidence" value="ECO:0007669"/>
    <property type="project" value="UniProtKB-KW"/>
</dbReference>
<feature type="transmembrane region" description="Helical" evidence="21">
    <location>
        <begin position="41"/>
        <end position="63"/>
    </location>
</feature>
<keyword evidence="11 21" id="KW-0472">Membrane</keyword>
<evidence type="ECO:0000256" key="1">
    <source>
        <dbReference type="ARBA" id="ARBA00004651"/>
    </source>
</evidence>
<evidence type="ECO:0000256" key="16">
    <source>
        <dbReference type="ARBA" id="ARBA00038053"/>
    </source>
</evidence>
<keyword evidence="13" id="KW-0961">Cell wall biogenesis/degradation</keyword>
<sequence>MASGRKVDKPFLFISIVLIVVGFFIFSSASLGLLAREASNYSSVAFSQTVLGLFLGTLVMIIVARSDMKIWKKFAFYFMIIAVVLNILVLFPQIGFEHAGARRWIRIGSISFQTSEFLKLAFILYFAAWCAGVKEKIKTFRWGFLPLLILIGISTALLIQQPDTDNLILVVIAGVAMFVAAGGQWRHVLILALAGAVGLAFLAYTKPYIMQRVITFFDPQVDTLGASYQIRQSLIAIGSGGLFGRGFGQSVQKFTYLPEPVGDSIFAVAGEEFGFVGSVFLLLIFVLFATRGLKIASQTTNVFGRLTVVGIVIMIVFQAFVNIGAMLGVIPLSGITLPFVSHGGTSLFVTLLEVGIILSISKTRELSK</sequence>
<evidence type="ECO:0000256" key="21">
    <source>
        <dbReference type="SAM" id="Phobius"/>
    </source>
</evidence>
<keyword evidence="10 21" id="KW-1133">Transmembrane helix</keyword>
<evidence type="ECO:0000256" key="19">
    <source>
        <dbReference type="ARBA" id="ARBA00044770"/>
    </source>
</evidence>
<keyword evidence="4 22" id="KW-0132">Cell division</keyword>
<comment type="similarity">
    <text evidence="16">Belongs to the SEDS family. FtsW subfamily.</text>
</comment>
<organism evidence="22 23">
    <name type="scientific">Candidatus Zambryskibacteria bacterium RIFCSPLOWO2_02_FULL_44_12b</name>
    <dbReference type="NCBI Taxonomy" id="1802772"/>
    <lineage>
        <taxon>Bacteria</taxon>
        <taxon>Candidatus Zambryskiibacteriota</taxon>
    </lineage>
</organism>
<dbReference type="STRING" id="1802772.A3H60_02595"/>
<keyword evidence="12" id="KW-0131">Cell cycle</keyword>
<evidence type="ECO:0000256" key="4">
    <source>
        <dbReference type="ARBA" id="ARBA00022618"/>
    </source>
</evidence>
<feature type="transmembrane region" description="Helical" evidence="21">
    <location>
        <begin position="12"/>
        <end position="35"/>
    </location>
</feature>
<evidence type="ECO:0000256" key="9">
    <source>
        <dbReference type="ARBA" id="ARBA00022984"/>
    </source>
</evidence>
<feature type="transmembrane region" description="Helical" evidence="21">
    <location>
        <begin position="188"/>
        <end position="205"/>
    </location>
</feature>
<dbReference type="PANTHER" id="PTHR30474">
    <property type="entry name" value="CELL CYCLE PROTEIN"/>
    <property type="match status" value="1"/>
</dbReference>
<name>A0A1G2ULZ9_9BACT</name>
<evidence type="ECO:0000256" key="14">
    <source>
        <dbReference type="ARBA" id="ARBA00032370"/>
    </source>
</evidence>
<feature type="transmembrane region" description="Helical" evidence="21">
    <location>
        <begin position="116"/>
        <end position="133"/>
    </location>
</feature>
<evidence type="ECO:0000256" key="18">
    <source>
        <dbReference type="ARBA" id="ARBA00041418"/>
    </source>
</evidence>
<dbReference type="GO" id="GO:0008955">
    <property type="term" value="F:peptidoglycan glycosyltransferase activity"/>
    <property type="evidence" value="ECO:0007669"/>
    <property type="project" value="UniProtKB-EC"/>
</dbReference>
<evidence type="ECO:0000313" key="23">
    <source>
        <dbReference type="Proteomes" id="UP000177202"/>
    </source>
</evidence>
<keyword evidence="8" id="KW-0133">Cell shape</keyword>
<comment type="catalytic activity">
    <reaction evidence="20">
        <text>[GlcNAc-(1-&gt;4)-Mur2Ac(oyl-L-Ala-gamma-D-Glu-L-Lys-D-Ala-D-Ala)](n)-di-trans,octa-cis-undecaprenyl diphosphate + beta-D-GlcNAc-(1-&gt;4)-Mur2Ac(oyl-L-Ala-gamma-D-Glu-L-Lys-D-Ala-D-Ala)-di-trans,octa-cis-undecaprenyl diphosphate = [GlcNAc-(1-&gt;4)-Mur2Ac(oyl-L-Ala-gamma-D-Glu-L-Lys-D-Ala-D-Ala)](n+1)-di-trans,octa-cis-undecaprenyl diphosphate + di-trans,octa-cis-undecaprenyl diphosphate + H(+)</text>
        <dbReference type="Rhea" id="RHEA:23708"/>
        <dbReference type="Rhea" id="RHEA-COMP:9602"/>
        <dbReference type="Rhea" id="RHEA-COMP:9603"/>
        <dbReference type="ChEBI" id="CHEBI:15378"/>
        <dbReference type="ChEBI" id="CHEBI:58405"/>
        <dbReference type="ChEBI" id="CHEBI:60033"/>
        <dbReference type="ChEBI" id="CHEBI:78435"/>
        <dbReference type="EC" id="2.4.99.28"/>
    </reaction>
</comment>
<evidence type="ECO:0000256" key="15">
    <source>
        <dbReference type="ARBA" id="ARBA00033270"/>
    </source>
</evidence>
<evidence type="ECO:0000256" key="2">
    <source>
        <dbReference type="ARBA" id="ARBA00004752"/>
    </source>
</evidence>